<dbReference type="Pfam" id="PF11184">
    <property type="entry name" value="DUF2969"/>
    <property type="match status" value="1"/>
</dbReference>
<evidence type="ECO:0008006" key="3">
    <source>
        <dbReference type="Google" id="ProtNLM"/>
    </source>
</evidence>
<name>A0A0R1K4F0_9LACO</name>
<dbReference type="STRING" id="1291734.FD02_GL000730"/>
<dbReference type="OrthoDB" id="2299102at2"/>
<gene>
    <name evidence="1" type="ORF">FD02_GL000730</name>
</gene>
<protein>
    <recommendedName>
        <fullName evidence="3">DUF2969 domain-containing protein</fullName>
    </recommendedName>
</protein>
<reference evidence="1 2" key="1">
    <citation type="journal article" date="2015" name="Genome Announc.">
        <title>Expanding the biotechnology potential of lactobacilli through comparative genomics of 213 strains and associated genera.</title>
        <authorList>
            <person name="Sun Z."/>
            <person name="Harris H.M."/>
            <person name="McCann A."/>
            <person name="Guo C."/>
            <person name="Argimon S."/>
            <person name="Zhang W."/>
            <person name="Yang X."/>
            <person name="Jeffery I.B."/>
            <person name="Cooney J.C."/>
            <person name="Kagawa T.F."/>
            <person name="Liu W."/>
            <person name="Song Y."/>
            <person name="Salvetti E."/>
            <person name="Wrobel A."/>
            <person name="Rasinkangas P."/>
            <person name="Parkhill J."/>
            <person name="Rea M.C."/>
            <person name="O'Sullivan O."/>
            <person name="Ritari J."/>
            <person name="Douillard F.P."/>
            <person name="Paul Ross R."/>
            <person name="Yang R."/>
            <person name="Briner A.E."/>
            <person name="Felis G.E."/>
            <person name="de Vos W.M."/>
            <person name="Barrangou R."/>
            <person name="Klaenhammer T.R."/>
            <person name="Caufield P.W."/>
            <person name="Cui Y."/>
            <person name="Zhang H."/>
            <person name="O'Toole P.W."/>
        </authorList>
    </citation>
    <scope>NUCLEOTIDE SEQUENCE [LARGE SCALE GENOMIC DNA]</scope>
    <source>
        <strain evidence="1 2">JCM 17158</strain>
    </source>
</reference>
<proteinExistence type="predicted"/>
<dbReference type="AlphaFoldDB" id="A0A0R1K4F0"/>
<keyword evidence="2" id="KW-1185">Reference proteome</keyword>
<dbReference type="InterPro" id="IPR021351">
    <property type="entry name" value="DUF2969"/>
</dbReference>
<dbReference type="RefSeq" id="WP_054723043.1">
    <property type="nucleotide sequence ID" value="NZ_AZDJ01000001.1"/>
</dbReference>
<dbReference type="PATRIC" id="fig|1291734.4.peg.756"/>
<comment type="caution">
    <text evidence="1">The sequence shown here is derived from an EMBL/GenBank/DDBJ whole genome shotgun (WGS) entry which is preliminary data.</text>
</comment>
<dbReference type="EMBL" id="AZDJ01000001">
    <property type="protein sequence ID" value="KRK74135.1"/>
    <property type="molecule type" value="Genomic_DNA"/>
</dbReference>
<sequence>MAKDQKITVNQNDVTRNGHTVSVLTVGKYEIGYIEEVDAKFIAYLNGSSQPNHFKTMDDAVDFLISDYHLHH</sequence>
<dbReference type="Proteomes" id="UP000051804">
    <property type="component" value="Unassembled WGS sequence"/>
</dbReference>
<accession>A0A0R1K4F0</accession>
<evidence type="ECO:0000313" key="2">
    <source>
        <dbReference type="Proteomes" id="UP000051804"/>
    </source>
</evidence>
<evidence type="ECO:0000313" key="1">
    <source>
        <dbReference type="EMBL" id="KRK74135.1"/>
    </source>
</evidence>
<organism evidence="1 2">
    <name type="scientific">Lacticaseibacillus nasuensis JCM 17158</name>
    <dbReference type="NCBI Taxonomy" id="1291734"/>
    <lineage>
        <taxon>Bacteria</taxon>
        <taxon>Bacillati</taxon>
        <taxon>Bacillota</taxon>
        <taxon>Bacilli</taxon>
        <taxon>Lactobacillales</taxon>
        <taxon>Lactobacillaceae</taxon>
        <taxon>Lacticaseibacillus</taxon>
    </lineage>
</organism>